<dbReference type="RefSeq" id="WP_066407990.1">
    <property type="nucleotide sequence ID" value="NZ_CP011390.1"/>
</dbReference>
<gene>
    <name evidence="1" type="ORF">SY85_22485</name>
</gene>
<dbReference type="AlphaFoldDB" id="A0A172U0I5"/>
<dbReference type="EMBL" id="CP011390">
    <property type="protein sequence ID" value="ANE52830.1"/>
    <property type="molecule type" value="Genomic_DNA"/>
</dbReference>
<dbReference type="OrthoDB" id="1356084at2"/>
<organism evidence="1 2">
    <name type="scientific">Flavisolibacter tropicus</name>
    <dbReference type="NCBI Taxonomy" id="1492898"/>
    <lineage>
        <taxon>Bacteria</taxon>
        <taxon>Pseudomonadati</taxon>
        <taxon>Bacteroidota</taxon>
        <taxon>Chitinophagia</taxon>
        <taxon>Chitinophagales</taxon>
        <taxon>Chitinophagaceae</taxon>
        <taxon>Flavisolibacter</taxon>
    </lineage>
</organism>
<reference evidence="2" key="1">
    <citation type="submission" date="2015-01" db="EMBL/GenBank/DDBJ databases">
        <title>Flavisolibacter sp./LCS9/ whole genome sequencing.</title>
        <authorList>
            <person name="Kim M.K."/>
            <person name="Srinivasan S."/>
            <person name="Lee J.-J."/>
        </authorList>
    </citation>
    <scope>NUCLEOTIDE SEQUENCE [LARGE SCALE GENOMIC DNA]</scope>
    <source>
        <strain evidence="2">LCS9</strain>
    </source>
</reference>
<name>A0A172U0I5_9BACT</name>
<sequence>MEFYILDNANEPSITGNVYPQVANYRNWCYDNYEYIVSQLTPDQLPEKDFSLDYLELDTKAVLTDFISVYNPIWGFIISDKAKEVFDGCNLPIHKYFKTILKGQELIYTNYNWLYLVSEVGHKVDFKMSSFKLMKGFLSKQIDERGFSSVNEIAEFQKLNSRMRILPNKVYIQSSDVSTDIFKIGMFNFDWIVTKKLVDNLKSKGVTGYIAKKVDWLYTI</sequence>
<dbReference type="KEGG" id="fla:SY85_22485"/>
<reference evidence="1 2" key="2">
    <citation type="journal article" date="2016" name="Int. J. Syst. Evol. Microbiol.">
        <title>Flavisolibacter tropicus sp. nov., isolated from tropical soil.</title>
        <authorList>
            <person name="Lee J.J."/>
            <person name="Kang M.S."/>
            <person name="Kim G.S."/>
            <person name="Lee C.S."/>
            <person name="Lim S."/>
            <person name="Lee J."/>
            <person name="Roh S.H."/>
            <person name="Kang H."/>
            <person name="Ha J.M."/>
            <person name="Bae S."/>
            <person name="Jung H.Y."/>
            <person name="Kim M.K."/>
        </authorList>
    </citation>
    <scope>NUCLEOTIDE SEQUENCE [LARGE SCALE GENOMIC DNA]</scope>
    <source>
        <strain evidence="1 2">LCS9</strain>
    </source>
</reference>
<accession>A0A172U0I5</accession>
<protein>
    <submittedName>
        <fullName evidence="1">Uncharacterized protein</fullName>
    </submittedName>
</protein>
<dbReference type="STRING" id="1492898.SY85_22485"/>
<dbReference type="Proteomes" id="UP000077177">
    <property type="component" value="Chromosome"/>
</dbReference>
<evidence type="ECO:0000313" key="1">
    <source>
        <dbReference type="EMBL" id="ANE52830.1"/>
    </source>
</evidence>
<proteinExistence type="predicted"/>
<keyword evidence="2" id="KW-1185">Reference proteome</keyword>
<evidence type="ECO:0000313" key="2">
    <source>
        <dbReference type="Proteomes" id="UP000077177"/>
    </source>
</evidence>